<keyword evidence="7" id="KW-0028">Amino-acid biosynthesis</keyword>
<dbReference type="InterPro" id="IPR001030">
    <property type="entry name" value="Acoase/IPM_deHydtase_lsu_aba"/>
</dbReference>
<reference evidence="9 10" key="1">
    <citation type="submission" date="2019-03" db="EMBL/GenBank/DDBJ databases">
        <title>Genomic Encyclopedia of Type Strains, Phase IV (KMG-IV): sequencing the most valuable type-strain genomes for metagenomic binning, comparative biology and taxonomic classification.</title>
        <authorList>
            <person name="Goeker M."/>
        </authorList>
    </citation>
    <scope>NUCLEOTIDE SEQUENCE [LARGE SCALE GENOMIC DNA]</scope>
    <source>
        <strain evidence="9 10">DSM 9035</strain>
    </source>
</reference>
<feature type="binding site" evidence="7">
    <location>
        <position position="362"/>
    </location>
    <ligand>
        <name>[4Fe-4S] cluster</name>
        <dbReference type="ChEBI" id="CHEBI:49883"/>
    </ligand>
</feature>
<dbReference type="GO" id="GO:0051539">
    <property type="term" value="F:4 iron, 4 sulfur cluster binding"/>
    <property type="evidence" value="ECO:0007669"/>
    <property type="project" value="UniProtKB-KW"/>
</dbReference>
<keyword evidence="3 7" id="KW-0479">Metal-binding</keyword>
<evidence type="ECO:0000259" key="8">
    <source>
        <dbReference type="Pfam" id="PF00330"/>
    </source>
</evidence>
<keyword evidence="4 7" id="KW-0408">Iron</keyword>
<dbReference type="RefSeq" id="WP_132031409.1">
    <property type="nucleotide sequence ID" value="NZ_SMAI01000006.1"/>
</dbReference>
<evidence type="ECO:0000256" key="5">
    <source>
        <dbReference type="ARBA" id="ARBA00023014"/>
    </source>
</evidence>
<comment type="caution">
    <text evidence="9">The sequence shown here is derived from an EMBL/GenBank/DDBJ whole genome shotgun (WGS) entry which is preliminary data.</text>
</comment>
<dbReference type="AlphaFoldDB" id="A0A4R3LVQ0"/>
<evidence type="ECO:0000256" key="6">
    <source>
        <dbReference type="ARBA" id="ARBA00023239"/>
    </source>
</evidence>
<proteinExistence type="inferred from homology"/>
<comment type="similarity">
    <text evidence="7">Belongs to the aconitase/IPM isomerase family. LeuC type 2 subfamily.</text>
</comment>
<comment type="catalytic activity">
    <reaction evidence="7">
        <text>(2R,3S)-3-isopropylmalate = (2S)-2-isopropylmalate</text>
        <dbReference type="Rhea" id="RHEA:32287"/>
        <dbReference type="ChEBI" id="CHEBI:1178"/>
        <dbReference type="ChEBI" id="CHEBI:35121"/>
        <dbReference type="EC" id="4.2.1.33"/>
    </reaction>
</comment>
<evidence type="ECO:0000256" key="4">
    <source>
        <dbReference type="ARBA" id="ARBA00023004"/>
    </source>
</evidence>
<dbReference type="EMBL" id="SMAI01000006">
    <property type="protein sequence ID" value="TCT04633.1"/>
    <property type="molecule type" value="Genomic_DNA"/>
</dbReference>
<gene>
    <name evidence="7" type="primary">leuC</name>
    <name evidence="9" type="ORF">EDC64_10664</name>
</gene>
<dbReference type="EC" id="4.2.1.33" evidence="7"/>
<evidence type="ECO:0000313" key="10">
    <source>
        <dbReference type="Proteomes" id="UP000294664"/>
    </source>
</evidence>
<dbReference type="NCBIfam" id="TIGR01343">
    <property type="entry name" value="hacA_fam"/>
    <property type="match status" value="1"/>
</dbReference>
<feature type="binding site" evidence="7">
    <location>
        <position position="302"/>
    </location>
    <ligand>
        <name>[4Fe-4S] cluster</name>
        <dbReference type="ChEBI" id="CHEBI:49883"/>
    </ligand>
</feature>
<dbReference type="GO" id="GO:0003861">
    <property type="term" value="F:3-isopropylmalate dehydratase activity"/>
    <property type="evidence" value="ECO:0007669"/>
    <property type="project" value="UniProtKB-UniRule"/>
</dbReference>
<dbReference type="PANTHER" id="PTHR43822:SF16">
    <property type="entry name" value="3-ISOPROPYLMALATE DEHYDRATASE LARGE SUBUNIT 2"/>
    <property type="match status" value="1"/>
</dbReference>
<keyword evidence="10" id="KW-1185">Reference proteome</keyword>
<dbReference type="Pfam" id="PF00330">
    <property type="entry name" value="Aconitase"/>
    <property type="match status" value="1"/>
</dbReference>
<dbReference type="PRINTS" id="PR00415">
    <property type="entry name" value="ACONITASE"/>
</dbReference>
<evidence type="ECO:0000256" key="1">
    <source>
        <dbReference type="ARBA" id="ARBA00011271"/>
    </source>
</evidence>
<dbReference type="SUPFAM" id="SSF53732">
    <property type="entry name" value="Aconitase iron-sulfur domain"/>
    <property type="match status" value="1"/>
</dbReference>
<dbReference type="HAMAP" id="MF_01027">
    <property type="entry name" value="LeuC_type2"/>
    <property type="match status" value="1"/>
</dbReference>
<evidence type="ECO:0000256" key="3">
    <source>
        <dbReference type="ARBA" id="ARBA00022723"/>
    </source>
</evidence>
<evidence type="ECO:0000256" key="7">
    <source>
        <dbReference type="HAMAP-Rule" id="MF_01027"/>
    </source>
</evidence>
<dbReference type="NCBIfam" id="TIGR02086">
    <property type="entry name" value="IPMI_arch"/>
    <property type="match status" value="1"/>
</dbReference>
<evidence type="ECO:0000256" key="2">
    <source>
        <dbReference type="ARBA" id="ARBA00022485"/>
    </source>
</evidence>
<dbReference type="GO" id="GO:0009098">
    <property type="term" value="P:L-leucine biosynthetic process"/>
    <property type="evidence" value="ECO:0007669"/>
    <property type="project" value="UniProtKB-UniRule"/>
</dbReference>
<dbReference type="OrthoDB" id="9802769at2"/>
<comment type="subunit">
    <text evidence="1 7">Heterodimer of LeuC and LeuD.</text>
</comment>
<keyword evidence="7" id="KW-0100">Branched-chain amino acid biosynthesis</keyword>
<dbReference type="UniPathway" id="UPA00048">
    <property type="reaction ID" value="UER00071"/>
</dbReference>
<keyword evidence="5 7" id="KW-0411">Iron-sulfur</keyword>
<comment type="function">
    <text evidence="7">Catalyzes the isomerization between 2-isopropylmalate and 3-isopropylmalate, via the formation of 2-isopropylmaleate.</text>
</comment>
<comment type="pathway">
    <text evidence="7">Amino-acid biosynthesis; L-leucine biosynthesis; L-leucine from 3-methyl-2-oxobutanoate: step 2/4.</text>
</comment>
<feature type="domain" description="Aconitase/3-isopropylmalate dehydratase large subunit alpha/beta/alpha" evidence="8">
    <location>
        <begin position="8"/>
        <end position="413"/>
    </location>
</feature>
<dbReference type="InterPro" id="IPR015931">
    <property type="entry name" value="Acnase/IPM_dHydase_lsu_aba_1/3"/>
</dbReference>
<dbReference type="InterPro" id="IPR050067">
    <property type="entry name" value="IPM_dehydratase_rel_enz"/>
</dbReference>
<dbReference type="Proteomes" id="UP000294664">
    <property type="component" value="Unassembled WGS sequence"/>
</dbReference>
<dbReference type="InterPro" id="IPR011826">
    <property type="entry name" value="HAcnase/IPMdehydase_lsu_prok"/>
</dbReference>
<keyword evidence="7" id="KW-0432">Leucine biosynthesis</keyword>
<accession>A0A4R3LVQ0</accession>
<protein>
    <recommendedName>
        <fullName evidence="7">3-isopropylmalate dehydratase large subunit</fullName>
        <ecNumber evidence="7">4.2.1.33</ecNumber>
    </recommendedName>
    <alternativeName>
        <fullName evidence="7">Alpha-IPM isomerase</fullName>
        <shortName evidence="7">IPMI</shortName>
    </alternativeName>
    <alternativeName>
        <fullName evidence="7">Isopropylmalate isomerase</fullName>
    </alternativeName>
</protein>
<name>A0A4R3LVQ0_9HYPH</name>
<dbReference type="Gene3D" id="3.30.499.10">
    <property type="entry name" value="Aconitase, domain 3"/>
    <property type="match status" value="2"/>
</dbReference>
<dbReference type="NCBIfam" id="NF001614">
    <property type="entry name" value="PRK00402.1"/>
    <property type="match status" value="1"/>
</dbReference>
<keyword evidence="2 7" id="KW-0004">4Fe-4S</keyword>
<comment type="cofactor">
    <cofactor evidence="7">
        <name>[4Fe-4S] cluster</name>
        <dbReference type="ChEBI" id="CHEBI:49883"/>
    </cofactor>
    <text evidence="7">Binds 1 [4Fe-4S] cluster per subunit.</text>
</comment>
<dbReference type="GO" id="GO:0046872">
    <property type="term" value="F:metal ion binding"/>
    <property type="evidence" value="ECO:0007669"/>
    <property type="project" value="UniProtKB-KW"/>
</dbReference>
<feature type="binding site" evidence="7">
    <location>
        <position position="365"/>
    </location>
    <ligand>
        <name>[4Fe-4S] cluster</name>
        <dbReference type="ChEBI" id="CHEBI:49883"/>
    </ligand>
</feature>
<dbReference type="PANTHER" id="PTHR43822">
    <property type="entry name" value="HOMOACONITASE, MITOCHONDRIAL-RELATED"/>
    <property type="match status" value="1"/>
</dbReference>
<keyword evidence="6 7" id="KW-0456">Lyase</keyword>
<dbReference type="InterPro" id="IPR036008">
    <property type="entry name" value="Aconitase_4Fe-4S_dom"/>
</dbReference>
<dbReference type="InterPro" id="IPR006251">
    <property type="entry name" value="Homoacnase/IPMdehydase_lsu"/>
</dbReference>
<sequence length="431" mass="44343">MTGRTITEKIIAAHCAEPDGVRAGAIVTARPDVVLLNDVSGPLAFTQFDAMGATRPFDPARIVLVADHFAPAPDIVAAGAIALTRDFAKRHAIPHFYEPGRGGIEHTLLAELGMIGHGGIVFGADSHTCTAGAFNALGIGFGSTDLAAALALGQLWLRVPDSIRVVLSGTPGPYVTGKDIILDLIRRMGSDGAADASLEFGGPGLRHLPVDARMAIANMAVEAGADTCVFAGDDLSAADMVRRGMAPVAAVVPDADAVYRAVIEVDLDRLSPIVACPPSPAAGVPVEQLRGQKVDQVYVGNCSNGTLTDLRQVADILRGRRVAPGVRMLVVPATQKIWRAALAEGLLDILAEAGAAISTPTCGACFGGHMGILAAGETAIATTNRNYRGRMGHPDSQVFLANAWVAAAAAVAGEIVPPGEIAARVATEDAA</sequence>
<organism evidence="9 10">
    <name type="scientific">Aquabacter spiritensis</name>
    <dbReference type="NCBI Taxonomy" id="933073"/>
    <lineage>
        <taxon>Bacteria</taxon>
        <taxon>Pseudomonadati</taxon>
        <taxon>Pseudomonadota</taxon>
        <taxon>Alphaproteobacteria</taxon>
        <taxon>Hyphomicrobiales</taxon>
        <taxon>Xanthobacteraceae</taxon>
        <taxon>Aquabacter</taxon>
    </lineage>
</organism>
<evidence type="ECO:0000313" key="9">
    <source>
        <dbReference type="EMBL" id="TCT04633.1"/>
    </source>
</evidence>